<evidence type="ECO:0000313" key="3">
    <source>
        <dbReference type="Proteomes" id="UP000191522"/>
    </source>
</evidence>
<sequence length="520" mass="59772">MADNSSLDYELRLKQLEERYERERTQRKRAEERQTQAEEREKQEAEGRRQAEEREKQEAEGRRQAEEREKQEAEGRRQAEERTQQTSFSELLQHCHDLLSRQLRVETPSRSTSGKIPLPTGKACPARLEYWADCPEQLLRVYRSVYQYLQPEPAPRLFSSLSELEGLGRRFARRPLSSEQDLEAYERFGVEEHVHDIIAELCKVPAACEEFGLGDGIQFSNHMNSLGGNEPIKADTSQPLHPRPDQFCIHRVDGNTNTLLTTVEYKPPHKLPVANLRVGLRPMDLWKDMVRSNKIPTDQDAKLRYNAERLVCSAIVQEYHVMIQEGLEYSYLINGLARVLLRVPQDEPTTLYYFFCDPHREVDLAGDMISQLSKTSVVRVLCLCLMAFRSPVRGQEWRNRWCPDLLTWETNFEHTRSQIPYSDSTNPEFPSPDTESSYEPPSSSPLPSPSDGRRVPTQSRSGCAPLEIRPRSRSPNSSGSDTNRTVADKIQGMTKKTIPDAALHNFAPSDVYSAYRPENH</sequence>
<dbReference type="OMA" id="NFWENIV"/>
<dbReference type="AlphaFoldDB" id="A0A1V6PMB2"/>
<proteinExistence type="predicted"/>
<dbReference type="OrthoDB" id="2156052at2759"/>
<comment type="caution">
    <text evidence="2">The sequence shown here is derived from an EMBL/GenBank/DDBJ whole genome shotgun (WGS) entry which is preliminary data.</text>
</comment>
<feature type="region of interest" description="Disordered" evidence="1">
    <location>
        <begin position="18"/>
        <end position="86"/>
    </location>
</feature>
<evidence type="ECO:0000256" key="1">
    <source>
        <dbReference type="SAM" id="MobiDB-lite"/>
    </source>
</evidence>
<accession>A0A1V6PMB2</accession>
<feature type="compositionally biased region" description="Basic and acidic residues" evidence="1">
    <location>
        <begin position="18"/>
        <end position="83"/>
    </location>
</feature>
<protein>
    <submittedName>
        <fullName evidence="2">Uncharacterized protein</fullName>
    </submittedName>
</protein>
<dbReference type="EMBL" id="MDYL01000001">
    <property type="protein sequence ID" value="OQD78160.1"/>
    <property type="molecule type" value="Genomic_DNA"/>
</dbReference>
<name>A0A1V6PMB2_PENDC</name>
<organism evidence="2 3">
    <name type="scientific">Penicillium decumbens</name>
    <dbReference type="NCBI Taxonomy" id="69771"/>
    <lineage>
        <taxon>Eukaryota</taxon>
        <taxon>Fungi</taxon>
        <taxon>Dikarya</taxon>
        <taxon>Ascomycota</taxon>
        <taxon>Pezizomycotina</taxon>
        <taxon>Eurotiomycetes</taxon>
        <taxon>Eurotiomycetidae</taxon>
        <taxon>Eurotiales</taxon>
        <taxon>Aspergillaceae</taxon>
        <taxon>Penicillium</taxon>
    </lineage>
</organism>
<feature type="region of interest" description="Disordered" evidence="1">
    <location>
        <begin position="417"/>
        <end position="501"/>
    </location>
</feature>
<gene>
    <name evidence="2" type="ORF">PENDEC_c001G03049</name>
</gene>
<feature type="compositionally biased region" description="Low complexity" evidence="1">
    <location>
        <begin position="431"/>
        <end position="441"/>
    </location>
</feature>
<dbReference type="STRING" id="69771.A0A1V6PMB2"/>
<keyword evidence="3" id="KW-1185">Reference proteome</keyword>
<feature type="compositionally biased region" description="Polar residues" evidence="1">
    <location>
        <begin position="417"/>
        <end position="428"/>
    </location>
</feature>
<dbReference type="Proteomes" id="UP000191522">
    <property type="component" value="Unassembled WGS sequence"/>
</dbReference>
<evidence type="ECO:0000313" key="2">
    <source>
        <dbReference type="EMBL" id="OQD78160.1"/>
    </source>
</evidence>
<reference evidence="3" key="1">
    <citation type="journal article" date="2017" name="Nat. Microbiol.">
        <title>Global analysis of biosynthetic gene clusters reveals vast potential of secondary metabolite production in Penicillium species.</title>
        <authorList>
            <person name="Nielsen J.C."/>
            <person name="Grijseels S."/>
            <person name="Prigent S."/>
            <person name="Ji B."/>
            <person name="Dainat J."/>
            <person name="Nielsen K.F."/>
            <person name="Frisvad J.C."/>
            <person name="Workman M."/>
            <person name="Nielsen J."/>
        </authorList>
    </citation>
    <scope>NUCLEOTIDE SEQUENCE [LARGE SCALE GENOMIC DNA]</scope>
    <source>
        <strain evidence="3">IBT 11843</strain>
    </source>
</reference>